<dbReference type="SUPFAM" id="SSF64593">
    <property type="entry name" value="Intermediate filament protein, coiled coil region"/>
    <property type="match status" value="1"/>
</dbReference>
<organism evidence="3 4">
    <name type="scientific">Ciceribacter ferrooxidans</name>
    <dbReference type="NCBI Taxonomy" id="2509717"/>
    <lineage>
        <taxon>Bacteria</taxon>
        <taxon>Pseudomonadati</taxon>
        <taxon>Pseudomonadota</taxon>
        <taxon>Alphaproteobacteria</taxon>
        <taxon>Hyphomicrobiales</taxon>
        <taxon>Rhizobiaceae</taxon>
        <taxon>Ciceribacter</taxon>
    </lineage>
</organism>
<proteinExistence type="predicted"/>
<dbReference type="EMBL" id="SDVB01000168">
    <property type="protein sequence ID" value="RYC18313.1"/>
    <property type="molecule type" value="Genomic_DNA"/>
</dbReference>
<name>A0A4Q2TG52_9HYPH</name>
<dbReference type="InterPro" id="IPR039008">
    <property type="entry name" value="IF_rod_dom"/>
</dbReference>
<evidence type="ECO:0000259" key="2">
    <source>
        <dbReference type="PROSITE" id="PS51842"/>
    </source>
</evidence>
<dbReference type="PROSITE" id="PS51842">
    <property type="entry name" value="IF_ROD_2"/>
    <property type="match status" value="1"/>
</dbReference>
<keyword evidence="4" id="KW-1185">Reference proteome</keyword>
<dbReference type="Pfam" id="PF00038">
    <property type="entry name" value="Filament"/>
    <property type="match status" value="1"/>
</dbReference>
<feature type="coiled-coil region" evidence="1">
    <location>
        <begin position="132"/>
        <end position="166"/>
    </location>
</feature>
<reference evidence="3 4" key="1">
    <citation type="submission" date="2019-01" db="EMBL/GenBank/DDBJ databases">
        <authorList>
            <person name="Deng T."/>
        </authorList>
    </citation>
    <scope>NUCLEOTIDE SEQUENCE [LARGE SCALE GENOMIC DNA]</scope>
    <source>
        <strain evidence="3 4">F8825</strain>
    </source>
</reference>
<evidence type="ECO:0000256" key="1">
    <source>
        <dbReference type="SAM" id="Coils"/>
    </source>
</evidence>
<gene>
    <name evidence="3" type="ORF">EUU22_04315</name>
</gene>
<dbReference type="PANTHER" id="PTHR23239">
    <property type="entry name" value="INTERMEDIATE FILAMENT"/>
    <property type="match status" value="1"/>
</dbReference>
<dbReference type="GO" id="GO:0005856">
    <property type="term" value="C:cytoskeleton"/>
    <property type="evidence" value="ECO:0007669"/>
    <property type="project" value="TreeGrafter"/>
</dbReference>
<feature type="domain" description="IF rod" evidence="2">
    <location>
        <begin position="128"/>
        <end position="179"/>
    </location>
</feature>
<comment type="caution">
    <text evidence="3">The sequence shown here is derived from an EMBL/GenBank/DDBJ whole genome shotgun (WGS) entry which is preliminary data.</text>
</comment>
<dbReference type="GO" id="GO:0045109">
    <property type="term" value="P:intermediate filament organization"/>
    <property type="evidence" value="ECO:0007669"/>
    <property type="project" value="TreeGrafter"/>
</dbReference>
<evidence type="ECO:0000313" key="3">
    <source>
        <dbReference type="EMBL" id="RYC18313.1"/>
    </source>
</evidence>
<protein>
    <recommendedName>
        <fullName evidence="2">IF rod domain-containing protein</fullName>
    </recommendedName>
</protein>
<sequence length="179" mass="17604">MHSYLSSNMSFQKSSGSSGISVGGGGGYGTGICSFLGSSGGACGSGGYGSNLGVGTASGFGGGYGTGICSFLGSSGGACGSGGYGSNLGVGTASGFGGGDFSGFGGSAFFGGAGGFVCGGEGLLAGGEKETMQNLNDRLAAYLNKVRSLEEANTDLECKIRDWYEQHRIANMPDRDYTK</sequence>
<accession>A0A4Q2TG52</accession>
<feature type="non-terminal residue" evidence="3">
    <location>
        <position position="179"/>
    </location>
</feature>
<dbReference type="PANTHER" id="PTHR23239:SF207">
    <property type="entry name" value="KERATIN, TYPE I CYTOSKELETAL 24"/>
    <property type="match status" value="1"/>
</dbReference>
<dbReference type="Proteomes" id="UP000291088">
    <property type="component" value="Unassembled WGS sequence"/>
</dbReference>
<evidence type="ECO:0000313" key="4">
    <source>
        <dbReference type="Proteomes" id="UP000291088"/>
    </source>
</evidence>
<dbReference type="GO" id="GO:0005198">
    <property type="term" value="F:structural molecule activity"/>
    <property type="evidence" value="ECO:0007669"/>
    <property type="project" value="InterPro"/>
</dbReference>
<keyword evidence="1" id="KW-0175">Coiled coil</keyword>
<dbReference type="AlphaFoldDB" id="A0A4Q2TG52"/>
<dbReference type="InterPro" id="IPR002957">
    <property type="entry name" value="Keratin_I"/>
</dbReference>